<evidence type="ECO:0000256" key="1">
    <source>
        <dbReference type="SAM" id="MobiDB-lite"/>
    </source>
</evidence>
<name>A0AAD2CSM3_9STRA</name>
<dbReference type="Proteomes" id="UP001295423">
    <property type="component" value="Unassembled WGS sequence"/>
</dbReference>
<gene>
    <name evidence="3" type="ORF">CYCCA115_LOCUS6794</name>
</gene>
<dbReference type="InterPro" id="IPR011644">
    <property type="entry name" value="Heme_NO-bd"/>
</dbReference>
<dbReference type="Gene3D" id="3.90.1520.10">
    <property type="entry name" value="H-NOX domain"/>
    <property type="match status" value="1"/>
</dbReference>
<evidence type="ECO:0000313" key="4">
    <source>
        <dbReference type="Proteomes" id="UP001295423"/>
    </source>
</evidence>
<accession>A0AAD2CSM3</accession>
<comment type="caution">
    <text evidence="3">The sequence shown here is derived from an EMBL/GenBank/DDBJ whole genome shotgun (WGS) entry which is preliminary data.</text>
</comment>
<dbReference type="SUPFAM" id="SSF111126">
    <property type="entry name" value="Ligand-binding domain in the NO signalling and Golgi transport"/>
    <property type="match status" value="1"/>
</dbReference>
<dbReference type="AlphaFoldDB" id="A0AAD2CSM3"/>
<dbReference type="EMBL" id="CAKOGP040000874">
    <property type="protein sequence ID" value="CAJ1939922.1"/>
    <property type="molecule type" value="Genomic_DNA"/>
</dbReference>
<dbReference type="Pfam" id="PF07700">
    <property type="entry name" value="HNOB"/>
    <property type="match status" value="1"/>
</dbReference>
<feature type="compositionally biased region" description="Basic and acidic residues" evidence="1">
    <location>
        <begin position="245"/>
        <end position="256"/>
    </location>
</feature>
<feature type="domain" description="Heme NO-binding" evidence="2">
    <location>
        <begin position="2"/>
        <end position="171"/>
    </location>
</feature>
<dbReference type="PANTHER" id="PTHR45655:SF13">
    <property type="entry name" value="SOLUBLE GUANYLATE CYCLASE GCY-32-RELATED"/>
    <property type="match status" value="1"/>
</dbReference>
<dbReference type="InterPro" id="IPR024096">
    <property type="entry name" value="NO_sig/Golgi_transp_ligand-bd"/>
</dbReference>
<feature type="compositionally biased region" description="Polar residues" evidence="1">
    <location>
        <begin position="278"/>
        <end position="290"/>
    </location>
</feature>
<feature type="non-terminal residue" evidence="3">
    <location>
        <position position="327"/>
    </location>
</feature>
<evidence type="ECO:0000313" key="3">
    <source>
        <dbReference type="EMBL" id="CAJ1939922.1"/>
    </source>
</evidence>
<dbReference type="PANTHER" id="PTHR45655">
    <property type="entry name" value="GUANYLATE CYCLASE SOLUBLE SUBUNIT BETA-2"/>
    <property type="match status" value="1"/>
</dbReference>
<evidence type="ECO:0000259" key="2">
    <source>
        <dbReference type="Pfam" id="PF07700"/>
    </source>
</evidence>
<sequence>MYGLIFEVLEDFVVDMHGTEAWHKIKEIAGCKTKDQAFLRRAYYDDEELFALVDAAASLLNVPSPDILEAYGRYFLVKKLSRSGYSELLKCQGSTLRQWLSNLNAMHEYIKRSFPGEGFIAPIFWCEDCEDFDGSILLHYYSMRGNRLVQLVVGLVEELAIQHFDLEVKMNQTSLQGQDGAAFTTWRVSAVDESKQWKLSPGNDVEHQVDFHDVPIPEKCPFSGRKLKRGTSDDSQKKISHHHNHAEQQQEHRDDGTVATAKCPFHSGTSHDRDYSGTAETSSVNSFSRSSEAGDVANSFRFELQHLTELFPFHILVDESFSIINVG</sequence>
<organism evidence="3 4">
    <name type="scientific">Cylindrotheca closterium</name>
    <dbReference type="NCBI Taxonomy" id="2856"/>
    <lineage>
        <taxon>Eukaryota</taxon>
        <taxon>Sar</taxon>
        <taxon>Stramenopiles</taxon>
        <taxon>Ochrophyta</taxon>
        <taxon>Bacillariophyta</taxon>
        <taxon>Bacillariophyceae</taxon>
        <taxon>Bacillariophycidae</taxon>
        <taxon>Bacillariales</taxon>
        <taxon>Bacillariaceae</taxon>
        <taxon>Cylindrotheca</taxon>
    </lineage>
</organism>
<proteinExistence type="predicted"/>
<reference evidence="3" key="1">
    <citation type="submission" date="2023-08" db="EMBL/GenBank/DDBJ databases">
        <authorList>
            <person name="Audoor S."/>
            <person name="Bilcke G."/>
        </authorList>
    </citation>
    <scope>NUCLEOTIDE SEQUENCE</scope>
</reference>
<dbReference type="InterPro" id="IPR038158">
    <property type="entry name" value="H-NOX_domain_sf"/>
</dbReference>
<feature type="region of interest" description="Disordered" evidence="1">
    <location>
        <begin position="220"/>
        <end position="290"/>
    </location>
</feature>
<keyword evidence="4" id="KW-1185">Reference proteome</keyword>
<dbReference type="GO" id="GO:0020037">
    <property type="term" value="F:heme binding"/>
    <property type="evidence" value="ECO:0007669"/>
    <property type="project" value="InterPro"/>
</dbReference>
<protein>
    <recommendedName>
        <fullName evidence="2">Heme NO-binding domain-containing protein</fullName>
    </recommendedName>
</protein>